<evidence type="ECO:0000313" key="21">
    <source>
        <dbReference type="Proteomes" id="UP000283928"/>
    </source>
</evidence>
<evidence type="ECO:0000313" key="27">
    <source>
        <dbReference type="Proteomes" id="UP000293506"/>
    </source>
</evidence>
<evidence type="ECO:0000313" key="24">
    <source>
        <dbReference type="Proteomes" id="UP000284644"/>
    </source>
</evidence>
<dbReference type="EMBL" id="CYZD01000012">
    <property type="protein sequence ID" value="CUO49488.1"/>
    <property type="molecule type" value="Genomic_DNA"/>
</dbReference>
<evidence type="ECO:0000313" key="6">
    <source>
        <dbReference type="EMBL" id="RGV61864.1"/>
    </source>
</evidence>
<dbReference type="EMBL" id="QSKO01000010">
    <property type="protein sequence ID" value="RHE75012.1"/>
    <property type="molecule type" value="Genomic_DNA"/>
</dbReference>
<dbReference type="Proteomes" id="UP000293506">
    <property type="component" value="Unassembled WGS sequence"/>
</dbReference>
<dbReference type="EMBL" id="QSUB01000006">
    <property type="protein sequence ID" value="RGN03249.1"/>
    <property type="molecule type" value="Genomic_DNA"/>
</dbReference>
<protein>
    <submittedName>
        <fullName evidence="2">DUF1284 domain-containing protein</fullName>
    </submittedName>
    <submittedName>
        <fullName evidence="1">Protein of uncharacterized function (DUF1284)</fullName>
    </submittedName>
</protein>
<evidence type="ECO:0000313" key="25">
    <source>
        <dbReference type="Proteomes" id="UP000285839"/>
    </source>
</evidence>
<evidence type="ECO:0000313" key="28">
    <source>
        <dbReference type="Proteomes" id="UP000409147"/>
    </source>
</evidence>
<dbReference type="Proteomes" id="UP000284644">
    <property type="component" value="Unassembled WGS sequence"/>
</dbReference>
<evidence type="ECO:0000313" key="5">
    <source>
        <dbReference type="EMBL" id="RGR45028.1"/>
    </source>
</evidence>
<dbReference type="EMBL" id="QRUH01000022">
    <property type="protein sequence ID" value="RGR45028.1"/>
    <property type="molecule type" value="Genomic_DNA"/>
</dbReference>
<dbReference type="Proteomes" id="UP000283585">
    <property type="component" value="Unassembled WGS sequence"/>
</dbReference>
<evidence type="ECO:0000313" key="16">
    <source>
        <dbReference type="Proteomes" id="UP000261105"/>
    </source>
</evidence>
<dbReference type="EMBL" id="QSJW01000007">
    <property type="protein sequence ID" value="RHE11467.1"/>
    <property type="molecule type" value="Genomic_DNA"/>
</dbReference>
<dbReference type="EMBL" id="QRHZ01000003">
    <property type="protein sequence ID" value="RHG17721.1"/>
    <property type="molecule type" value="Genomic_DNA"/>
</dbReference>
<evidence type="ECO:0000313" key="8">
    <source>
        <dbReference type="EMBL" id="RHE11467.1"/>
    </source>
</evidence>
<reference evidence="13 27" key="3">
    <citation type="journal article" date="2019" name="Science, e1252229">
        <title>Invertible promoters mediate bacterial phase variation, antibiotic resistance, and host adaptation in the gut.</title>
        <authorList>
            <person name="Jiang X."/>
            <person name="Hall A.B."/>
            <person name="Arthur T.D."/>
            <person name="Plichta D.R."/>
            <person name="Covington C.T."/>
            <person name="Poyet M."/>
            <person name="Crothers J."/>
            <person name="Moses P.L."/>
            <person name="Tolonen A.C."/>
            <person name="Vlamakis H."/>
            <person name="Alm E.J."/>
            <person name="Xavier R.J."/>
        </authorList>
    </citation>
    <scope>NUCLEOTIDE SEQUENCE [LARGE SCALE GENOMIC DNA]</scope>
    <source>
        <strain evidence="13">Af_0058</strain>
        <strain evidence="27">af_0058</strain>
    </source>
</reference>
<dbReference type="AlphaFoldDB" id="A0A174FKM9"/>
<evidence type="ECO:0000313" key="22">
    <source>
        <dbReference type="Proteomes" id="UP000284220"/>
    </source>
</evidence>
<keyword evidence="28" id="KW-1185">Reference proteome</keyword>
<evidence type="ECO:0000313" key="11">
    <source>
        <dbReference type="EMBL" id="RHK95593.1"/>
    </source>
</evidence>
<reference evidence="1 15" key="1">
    <citation type="submission" date="2015-09" db="EMBL/GenBank/DDBJ databases">
        <authorList>
            <consortium name="Pathogen Informatics"/>
        </authorList>
    </citation>
    <scope>NUCLEOTIDE SEQUENCE [LARGE SCALE GENOMIC DNA]</scope>
    <source>
        <strain evidence="1 15">2789STDY5608837</strain>
    </source>
</reference>
<dbReference type="EMBL" id="QRSS01000021">
    <property type="protein sequence ID" value="RGQ02970.1"/>
    <property type="molecule type" value="Genomic_DNA"/>
</dbReference>
<evidence type="ECO:0000313" key="9">
    <source>
        <dbReference type="EMBL" id="RHE75012.1"/>
    </source>
</evidence>
<proteinExistence type="predicted"/>
<evidence type="ECO:0000313" key="26">
    <source>
        <dbReference type="Proteomes" id="UP000285897"/>
    </source>
</evidence>
<dbReference type="Proteomes" id="UP000261105">
    <property type="component" value="Unassembled WGS sequence"/>
</dbReference>
<dbReference type="Pfam" id="PF06935">
    <property type="entry name" value="DUF1284"/>
    <property type="match status" value="1"/>
</dbReference>
<evidence type="ECO:0000313" key="3">
    <source>
        <dbReference type="EMBL" id="RGN88233.1"/>
    </source>
</evidence>
<dbReference type="Proteomes" id="UP000265828">
    <property type="component" value="Unassembled WGS sequence"/>
</dbReference>
<evidence type="ECO:0000313" key="14">
    <source>
        <dbReference type="EMBL" id="VUW96708.1"/>
    </source>
</evidence>
<evidence type="ECO:0000313" key="23">
    <source>
        <dbReference type="Proteomes" id="UP000284267"/>
    </source>
</evidence>
<dbReference type="EMBL" id="CABHNB010000011">
    <property type="protein sequence ID" value="VUW96708.1"/>
    <property type="molecule type" value="Genomic_DNA"/>
</dbReference>
<dbReference type="EMBL" id="QSHL01000003">
    <property type="protein sequence ID" value="RHC08641.1"/>
    <property type="molecule type" value="Genomic_DNA"/>
</dbReference>
<evidence type="ECO:0000313" key="12">
    <source>
        <dbReference type="EMBL" id="RHL43724.1"/>
    </source>
</evidence>
<reference evidence="14 28" key="4">
    <citation type="submission" date="2019-07" db="EMBL/GenBank/DDBJ databases">
        <authorList>
            <person name="Hibberd C M."/>
            <person name="Gehrig L. J."/>
            <person name="Chang H.-W."/>
            <person name="Venkatesh S."/>
        </authorList>
    </citation>
    <scope>NUCLEOTIDE SEQUENCE [LARGE SCALE GENOMIC DNA]</scope>
    <source>
        <strain evidence="14">Ruminococcus_obeum_SSTS_Bg7063</strain>
    </source>
</reference>
<evidence type="ECO:0000313" key="20">
    <source>
        <dbReference type="Proteomes" id="UP000283585"/>
    </source>
</evidence>
<dbReference type="Proteomes" id="UP000285839">
    <property type="component" value="Unassembled WGS sequence"/>
</dbReference>
<evidence type="ECO:0000313" key="1">
    <source>
        <dbReference type="EMBL" id="CUO49488.1"/>
    </source>
</evidence>
<dbReference type="Proteomes" id="UP000265808">
    <property type="component" value="Unassembled WGS sequence"/>
</dbReference>
<dbReference type="InterPro" id="IPR009702">
    <property type="entry name" value="DUF1284"/>
</dbReference>
<dbReference type="Proteomes" id="UP000095409">
    <property type="component" value="Unassembled WGS sequence"/>
</dbReference>
<evidence type="ECO:0000313" key="4">
    <source>
        <dbReference type="EMBL" id="RGQ02970.1"/>
    </source>
</evidence>
<evidence type="ECO:0000313" key="7">
    <source>
        <dbReference type="EMBL" id="RHC08641.1"/>
    </source>
</evidence>
<sequence length="130" mass="14783">MICLRPHHGMCLAYFEGKGYSDGFTVNMQKMLEFFEKGADIELTVSGDEICKECPNLKEGSCVSAGLVEAYDRKVLEACGLSEKAQMRFQEFVENVQKNVIESGKRVEICGNCQWNEICANKQSRWKRNK</sequence>
<evidence type="ECO:0000313" key="17">
    <source>
        <dbReference type="Proteomes" id="UP000261222"/>
    </source>
</evidence>
<evidence type="ECO:0000313" key="15">
    <source>
        <dbReference type="Proteomes" id="UP000095409"/>
    </source>
</evidence>
<reference evidence="16 17" key="2">
    <citation type="submission" date="2018-08" db="EMBL/GenBank/DDBJ databases">
        <title>A genome reference for cultivated species of the human gut microbiota.</title>
        <authorList>
            <person name="Zou Y."/>
            <person name="Xue W."/>
            <person name="Luo G."/>
        </authorList>
    </citation>
    <scope>NUCLEOTIDE SEQUENCE [LARGE SCALE GENOMIC DNA]</scope>
    <source>
        <strain evidence="6 19">AF14-23</strain>
        <strain evidence="5 25">AF25-21</strain>
        <strain evidence="4 20">AF29-2BH</strain>
        <strain evidence="12 26">AF37-6AC</strain>
        <strain evidence="11 23">AF39-4</strain>
        <strain evidence="10 22">AM22-9LB</strain>
        <strain evidence="9 21">AM27-32LB</strain>
        <strain evidence="8 24">AM29-25AC</strain>
        <strain evidence="7 18">AM37-4AC</strain>
        <strain evidence="3 16">OM03-6</strain>
        <strain evidence="2 17">OM06-11AA</strain>
    </source>
</reference>
<dbReference type="GeneID" id="79803199"/>
<accession>A0A174FKM9</accession>
<dbReference type="Proteomes" id="UP000284220">
    <property type="component" value="Unassembled WGS sequence"/>
</dbReference>
<dbReference type="Proteomes" id="UP000261222">
    <property type="component" value="Unassembled WGS sequence"/>
</dbReference>
<dbReference type="EMBL" id="QRZI01000011">
    <property type="protein sequence ID" value="RGV61864.1"/>
    <property type="molecule type" value="Genomic_DNA"/>
</dbReference>
<organism evidence="1 15">
    <name type="scientific">Blautia obeum</name>
    <dbReference type="NCBI Taxonomy" id="40520"/>
    <lineage>
        <taxon>Bacteria</taxon>
        <taxon>Bacillati</taxon>
        <taxon>Bacillota</taxon>
        <taxon>Clostridia</taxon>
        <taxon>Lachnospirales</taxon>
        <taxon>Lachnospiraceae</taxon>
        <taxon>Blautia</taxon>
    </lineage>
</organism>
<name>A0A174FKM9_9FIRM</name>
<evidence type="ECO:0000313" key="13">
    <source>
        <dbReference type="EMBL" id="RYT65940.1"/>
    </source>
</evidence>
<dbReference type="EMBL" id="QSUZ01000006">
    <property type="protein sequence ID" value="RGN88233.1"/>
    <property type="molecule type" value="Genomic_DNA"/>
</dbReference>
<dbReference type="EMBL" id="RCXQ01000009">
    <property type="protein sequence ID" value="RYT65940.1"/>
    <property type="molecule type" value="Genomic_DNA"/>
</dbReference>
<evidence type="ECO:0000313" key="2">
    <source>
        <dbReference type="EMBL" id="RGN03249.1"/>
    </source>
</evidence>
<dbReference type="Proteomes" id="UP000283928">
    <property type="component" value="Unassembled WGS sequence"/>
</dbReference>
<dbReference type="Proteomes" id="UP000284267">
    <property type="component" value="Unassembled WGS sequence"/>
</dbReference>
<dbReference type="RefSeq" id="WP_005427190.1">
    <property type="nucleotide sequence ID" value="NZ_CABHNB010000011.1"/>
</dbReference>
<evidence type="ECO:0000313" key="18">
    <source>
        <dbReference type="Proteomes" id="UP000265808"/>
    </source>
</evidence>
<dbReference type="Proteomes" id="UP000409147">
    <property type="component" value="Unassembled WGS sequence"/>
</dbReference>
<dbReference type="EMBL" id="QROS01000016">
    <property type="protein sequence ID" value="RHL43724.1"/>
    <property type="molecule type" value="Genomic_DNA"/>
</dbReference>
<dbReference type="EMBL" id="QROE01000003">
    <property type="protein sequence ID" value="RHK95593.1"/>
    <property type="molecule type" value="Genomic_DNA"/>
</dbReference>
<dbReference type="Proteomes" id="UP000285897">
    <property type="component" value="Unassembled WGS sequence"/>
</dbReference>
<gene>
    <name evidence="12" type="ORF">DW021_15530</name>
    <name evidence="11" type="ORF">DW040_07070</name>
    <name evidence="10" type="ORF">DW272_06670</name>
    <name evidence="9" type="ORF">DW723_08810</name>
    <name evidence="8" type="ORF">DW767_12575</name>
    <name evidence="7" type="ORF">DW859_07175</name>
    <name evidence="6" type="ORF">DWW07_14045</name>
    <name evidence="5" type="ORF">DWY46_17625</name>
    <name evidence="4" type="ORF">DWZ12_13815</name>
    <name evidence="3" type="ORF">DXB38_06965</name>
    <name evidence="2" type="ORF">DXB81_12475</name>
    <name evidence="13" type="ORF">EAI82_10400</name>
    <name evidence="1" type="ORF">ERS852394_02328</name>
    <name evidence="14" type="ORF">ROSSTS7063_00813</name>
</gene>
<evidence type="ECO:0000313" key="19">
    <source>
        <dbReference type="Proteomes" id="UP000265828"/>
    </source>
</evidence>
<evidence type="ECO:0000313" key="10">
    <source>
        <dbReference type="EMBL" id="RHG17721.1"/>
    </source>
</evidence>